<keyword evidence="5 11" id="KW-0812">Transmembrane</keyword>
<evidence type="ECO:0000313" key="14">
    <source>
        <dbReference type="EMBL" id="MBT1071145.1"/>
    </source>
</evidence>
<dbReference type="Pfam" id="PF00033">
    <property type="entry name" value="Cytochrome_B"/>
    <property type="match status" value="1"/>
</dbReference>
<feature type="transmembrane region" description="Helical" evidence="11">
    <location>
        <begin position="84"/>
        <end position="110"/>
    </location>
</feature>
<dbReference type="InterPro" id="IPR036150">
    <property type="entry name" value="Cyt_b/b6_C_sf"/>
</dbReference>
<gene>
    <name evidence="14" type="ORF">KJB30_05090</name>
</gene>
<feature type="domain" description="Cytochrome b/b6 C-terminal region profile" evidence="13">
    <location>
        <begin position="235"/>
        <end position="367"/>
    </location>
</feature>
<feature type="domain" description="Cytochrome b/b6 N-terminal region profile" evidence="12">
    <location>
        <begin position="7"/>
        <end position="219"/>
    </location>
</feature>
<dbReference type="Gene3D" id="1.20.810.10">
    <property type="entry name" value="Cytochrome Bc1 Complex, Chain C"/>
    <property type="match status" value="1"/>
</dbReference>
<dbReference type="InterPro" id="IPR016174">
    <property type="entry name" value="Di-haem_cyt_TM"/>
</dbReference>
<keyword evidence="8 11" id="KW-1133">Transmembrane helix</keyword>
<comment type="caution">
    <text evidence="14">The sequence shown here is derived from an EMBL/GenBank/DDBJ whole genome shotgun (WGS) entry which is preliminary data.</text>
</comment>
<keyword evidence="15" id="KW-1185">Reference proteome</keyword>
<keyword evidence="4" id="KW-0679">Respiratory chain</keyword>
<name>A0ABS5U646_9BACT</name>
<evidence type="ECO:0000313" key="15">
    <source>
        <dbReference type="Proteomes" id="UP000784128"/>
    </source>
</evidence>
<feature type="transmembrane region" description="Helical" evidence="11">
    <location>
        <begin position="344"/>
        <end position="366"/>
    </location>
</feature>
<dbReference type="EMBL" id="JAHDYS010000004">
    <property type="protein sequence ID" value="MBT1071145.1"/>
    <property type="molecule type" value="Genomic_DNA"/>
</dbReference>
<dbReference type="RefSeq" id="WP_214296862.1">
    <property type="nucleotide sequence ID" value="NZ_JAHDYS010000004.1"/>
</dbReference>
<accession>A0ABS5U646</accession>
<evidence type="ECO:0000256" key="1">
    <source>
        <dbReference type="ARBA" id="ARBA00004141"/>
    </source>
</evidence>
<dbReference type="SUPFAM" id="SSF81648">
    <property type="entry name" value="a domain/subunit of cytochrome bc1 complex (Ubiquinol-cytochrome c reductase)"/>
    <property type="match status" value="1"/>
</dbReference>
<evidence type="ECO:0000256" key="2">
    <source>
        <dbReference type="ARBA" id="ARBA00022448"/>
    </source>
</evidence>
<feature type="transmembrane region" description="Helical" evidence="11">
    <location>
        <begin position="190"/>
        <end position="210"/>
    </location>
</feature>
<evidence type="ECO:0000256" key="3">
    <source>
        <dbReference type="ARBA" id="ARBA00022617"/>
    </source>
</evidence>
<evidence type="ECO:0000256" key="11">
    <source>
        <dbReference type="SAM" id="Phobius"/>
    </source>
</evidence>
<proteinExistence type="predicted"/>
<keyword evidence="3" id="KW-0349">Heme</keyword>
<reference evidence="14 15" key="1">
    <citation type="submission" date="2021-05" db="EMBL/GenBank/DDBJ databases">
        <title>The draft genome of Geobacter chapellei DSM 13688.</title>
        <authorList>
            <person name="Xu Z."/>
            <person name="Masuda Y."/>
            <person name="Itoh H."/>
            <person name="Senoo K."/>
        </authorList>
    </citation>
    <scope>NUCLEOTIDE SEQUENCE [LARGE SCALE GENOMIC DNA]</scope>
    <source>
        <strain evidence="14 15">DSM 13688</strain>
    </source>
</reference>
<dbReference type="InterPro" id="IPR027387">
    <property type="entry name" value="Cytb/b6-like_sf"/>
</dbReference>
<evidence type="ECO:0000256" key="5">
    <source>
        <dbReference type="ARBA" id="ARBA00022692"/>
    </source>
</evidence>
<evidence type="ECO:0000256" key="6">
    <source>
        <dbReference type="ARBA" id="ARBA00022723"/>
    </source>
</evidence>
<evidence type="ECO:0000256" key="10">
    <source>
        <dbReference type="ARBA" id="ARBA00023136"/>
    </source>
</evidence>
<dbReference type="PROSITE" id="PS51002">
    <property type="entry name" value="CYTB_NTER"/>
    <property type="match status" value="1"/>
</dbReference>
<dbReference type="PROSITE" id="PS51003">
    <property type="entry name" value="CYTB_CTER"/>
    <property type="match status" value="1"/>
</dbReference>
<dbReference type="CDD" id="cd00284">
    <property type="entry name" value="Cytochrome_b_N"/>
    <property type="match status" value="1"/>
</dbReference>
<dbReference type="SUPFAM" id="SSF81342">
    <property type="entry name" value="Transmembrane di-heme cytochromes"/>
    <property type="match status" value="1"/>
</dbReference>
<keyword evidence="9" id="KW-0408">Iron</keyword>
<feature type="transmembrane region" description="Helical" evidence="11">
    <location>
        <begin position="122"/>
        <end position="142"/>
    </location>
</feature>
<keyword evidence="6" id="KW-0479">Metal-binding</keyword>
<dbReference type="PANTHER" id="PTHR19271">
    <property type="entry name" value="CYTOCHROME B"/>
    <property type="match status" value="1"/>
</dbReference>
<evidence type="ECO:0000256" key="9">
    <source>
        <dbReference type="ARBA" id="ARBA00023004"/>
    </source>
</evidence>
<dbReference type="Pfam" id="PF00032">
    <property type="entry name" value="Cytochrom_B_C"/>
    <property type="match status" value="1"/>
</dbReference>
<dbReference type="InterPro" id="IPR005798">
    <property type="entry name" value="Cyt_b/b6_C"/>
</dbReference>
<dbReference type="InterPro" id="IPR048259">
    <property type="entry name" value="Cytochrome_b_N_euk/bac"/>
</dbReference>
<keyword evidence="2" id="KW-0813">Transport</keyword>
<feature type="transmembrane region" description="Helical" evidence="11">
    <location>
        <begin position="313"/>
        <end position="332"/>
    </location>
</feature>
<dbReference type="PANTHER" id="PTHR19271:SF16">
    <property type="entry name" value="CYTOCHROME B"/>
    <property type="match status" value="1"/>
</dbReference>
<feature type="transmembrane region" description="Helical" evidence="11">
    <location>
        <begin position="36"/>
        <end position="63"/>
    </location>
</feature>
<evidence type="ECO:0000256" key="4">
    <source>
        <dbReference type="ARBA" id="ARBA00022660"/>
    </source>
</evidence>
<protein>
    <submittedName>
        <fullName evidence="14">Cytochrome bc complex cytochrome b subunit</fullName>
    </submittedName>
</protein>
<keyword evidence="10 11" id="KW-0472">Membrane</keyword>
<feature type="transmembrane region" description="Helical" evidence="11">
    <location>
        <begin position="257"/>
        <end position="276"/>
    </location>
</feature>
<comment type="subcellular location">
    <subcellularLocation>
        <location evidence="1">Membrane</location>
        <topology evidence="1">Multi-pass membrane protein</topology>
    </subcellularLocation>
</comment>
<organism evidence="14 15">
    <name type="scientific">Pelotalea chapellei</name>
    <dbReference type="NCBI Taxonomy" id="44671"/>
    <lineage>
        <taxon>Bacteria</taxon>
        <taxon>Pseudomonadati</taxon>
        <taxon>Thermodesulfobacteriota</taxon>
        <taxon>Desulfuromonadia</taxon>
        <taxon>Geobacterales</taxon>
        <taxon>Geobacteraceae</taxon>
        <taxon>Pelotalea</taxon>
    </lineage>
</organism>
<evidence type="ECO:0000259" key="12">
    <source>
        <dbReference type="PROSITE" id="PS51002"/>
    </source>
</evidence>
<evidence type="ECO:0000259" key="13">
    <source>
        <dbReference type="PROSITE" id="PS51003"/>
    </source>
</evidence>
<evidence type="ECO:0000256" key="8">
    <source>
        <dbReference type="ARBA" id="ARBA00022989"/>
    </source>
</evidence>
<keyword evidence="7" id="KW-0249">Electron transport</keyword>
<dbReference type="Proteomes" id="UP000784128">
    <property type="component" value="Unassembled WGS sequence"/>
</dbReference>
<dbReference type="InterPro" id="IPR005797">
    <property type="entry name" value="Cyt_b/b6_N"/>
</dbReference>
<evidence type="ECO:0000256" key="7">
    <source>
        <dbReference type="ARBA" id="ARBA00022982"/>
    </source>
</evidence>
<sequence length="367" mass="41260">MILLDKLYEWLDVRINAREVVARELTGYLLPRNINAWYSLGSVLLFIFALQVVSGILLLIYYVPDADKAFTSVATIMNQVPFGWLIRMCHAVGSNMMVLVLLLHMLSVLFMGSYKRPRELNWLTGFILLSLVQAISLTGYLLPWSQLSYWATTVATNSVGAIPVIGQFLVEFLRGGKQVGPHTLGRFFALHVALIPAGIAALIGVHLFLLKRTGISSPPFGRSDTSNHWTGESYHYEKHPGGIPFFPNYLLEDLRSISLYLAFFLAVVFFNPYVFFPSAAFVPANPYLTPAHIKPEWYFLANYQTLKIFPSEIIGLAVQGLAMTFLALLPFIDRGAERHPLKRPVFMTCTVLGLLLWIGLSIWGHYS</sequence>